<dbReference type="GO" id="GO:0008984">
    <property type="term" value="F:protein-glutamate methylesterase activity"/>
    <property type="evidence" value="ECO:0007669"/>
    <property type="project" value="UniProtKB-UniRule"/>
</dbReference>
<dbReference type="InterPro" id="IPR008248">
    <property type="entry name" value="CheB-like"/>
</dbReference>
<keyword evidence="1 6" id="KW-0963">Cytoplasm</keyword>
<feature type="domain" description="Response regulatory" evidence="10">
    <location>
        <begin position="4"/>
        <end position="121"/>
    </location>
</feature>
<feature type="active site" evidence="6 7">
    <location>
        <position position="225"/>
    </location>
</feature>
<feature type="region of interest" description="Disordered" evidence="9">
    <location>
        <begin position="140"/>
        <end position="184"/>
    </location>
</feature>
<evidence type="ECO:0000259" key="10">
    <source>
        <dbReference type="PROSITE" id="PS50110"/>
    </source>
</evidence>
<comment type="domain">
    <text evidence="6">Contains a C-terminal catalytic domain, and an N-terminal region which modulates catalytic activity.</text>
</comment>
<keyword evidence="2 6" id="KW-0145">Chemotaxis</keyword>
<dbReference type="PROSITE" id="PS50110">
    <property type="entry name" value="RESPONSE_REGULATORY"/>
    <property type="match status" value="1"/>
</dbReference>
<evidence type="ECO:0000256" key="9">
    <source>
        <dbReference type="SAM" id="MobiDB-lite"/>
    </source>
</evidence>
<dbReference type="Gene3D" id="3.40.50.2300">
    <property type="match status" value="1"/>
</dbReference>
<organism evidence="12 13">
    <name type="scientific">Pseudomonas mosselii</name>
    <dbReference type="NCBI Taxonomy" id="78327"/>
    <lineage>
        <taxon>Bacteria</taxon>
        <taxon>Pseudomonadati</taxon>
        <taxon>Pseudomonadota</taxon>
        <taxon>Gammaproteobacteria</taxon>
        <taxon>Pseudomonadales</taxon>
        <taxon>Pseudomonadaceae</taxon>
        <taxon>Pseudomonas</taxon>
    </lineage>
</organism>
<dbReference type="GO" id="GO:0005737">
    <property type="term" value="C:cytoplasm"/>
    <property type="evidence" value="ECO:0007669"/>
    <property type="project" value="UniProtKB-SubCell"/>
</dbReference>
<dbReference type="SUPFAM" id="SSF52738">
    <property type="entry name" value="Methylesterase CheB, C-terminal domain"/>
    <property type="match status" value="1"/>
</dbReference>
<dbReference type="Pfam" id="PF00072">
    <property type="entry name" value="Response_reg"/>
    <property type="match status" value="1"/>
</dbReference>
<reference evidence="12 13" key="1">
    <citation type="submission" date="2020-07" db="EMBL/GenBank/DDBJ databases">
        <title>Diversity of carbapenemase encoding genes among Pseudomonas putida group clinical isolates in a tertiary Brazilian hospital.</title>
        <authorList>
            <person name="Alberto-Lei F."/>
            <person name="Nodari C.S."/>
            <person name="Streling A.P."/>
            <person name="Paulino J.T."/>
            <person name="Bessa-Neto F.O."/>
            <person name="Cayo R."/>
            <person name="Gales A.C."/>
        </authorList>
    </citation>
    <scope>NUCLEOTIDE SEQUENCE [LARGE SCALE GENOMIC DNA]</scope>
    <source>
        <strain evidence="12 13">14802</strain>
    </source>
</reference>
<feature type="compositionally biased region" description="Low complexity" evidence="9">
    <location>
        <begin position="140"/>
        <end position="183"/>
    </location>
</feature>
<keyword evidence="3 6" id="KW-0597">Phosphoprotein</keyword>
<evidence type="ECO:0000313" key="12">
    <source>
        <dbReference type="EMBL" id="MBA6066163.1"/>
    </source>
</evidence>
<sequence>MAVKVLVVDDSGFFRRRVSEILSADPTIQVVGTATNGKEAIDQALALKPDVITMDYEMPMMDGITAVRHIMQRCPTPVLMFSSLTHEGARVTLDALDAGAVDYLPKNFEDISRNPEKVKQLLCEKVHTISRSNRRFSAYSSPAPAAAPVPANSHAPASSFASTTPARTAAPARAAAPAAAHSPAPKRKPYKLVAIGTSTGGPVALQRVLTQLPAGFPAPIVLIQHMPAAFTKAFAERLDKLCKISVKEAEDGDVLRPGLALLAPGGKQMMVDGRGTVKILPGDERLNYKPCVDITFGSAAKSYGDKVLSVVLTGMGADGREGARLLKQGGSTVWAQDEASCVIYGMPMAIVKANLADAVYSLDEIGKHLVEACI</sequence>
<dbReference type="CDD" id="cd16432">
    <property type="entry name" value="CheB_Rec"/>
    <property type="match status" value="1"/>
</dbReference>
<comment type="function">
    <text evidence="6">Involved in chemotaxis. Part of a chemotaxis signal transduction system that modulates chemotaxis in response to various stimuli. Catalyzes the demethylation of specific methylglutamate residues introduced into the chemoreceptors (methyl-accepting chemotaxis proteins or MCP) by CheR. Also mediates the irreversible deamidation of specific glutamine residues to glutamic acid.</text>
</comment>
<dbReference type="AlphaFoldDB" id="A0A7W2JW34"/>
<comment type="subcellular location">
    <subcellularLocation>
        <location evidence="6">Cytoplasm</location>
    </subcellularLocation>
</comment>
<dbReference type="InterPro" id="IPR035909">
    <property type="entry name" value="CheB_C"/>
</dbReference>
<dbReference type="GO" id="GO:0006935">
    <property type="term" value="P:chemotaxis"/>
    <property type="evidence" value="ECO:0007669"/>
    <property type="project" value="UniProtKB-UniRule"/>
</dbReference>
<dbReference type="SUPFAM" id="SSF52172">
    <property type="entry name" value="CheY-like"/>
    <property type="match status" value="1"/>
</dbReference>
<keyword evidence="4 6" id="KW-0378">Hydrolase</keyword>
<dbReference type="EC" id="3.5.1.44" evidence="6"/>
<dbReference type="InterPro" id="IPR001789">
    <property type="entry name" value="Sig_transdc_resp-reg_receiver"/>
</dbReference>
<comment type="catalytic activity">
    <reaction evidence="6">
        <text>L-glutaminyl-[protein] + H2O = L-glutamyl-[protein] + NH4(+)</text>
        <dbReference type="Rhea" id="RHEA:16441"/>
        <dbReference type="Rhea" id="RHEA-COMP:10207"/>
        <dbReference type="Rhea" id="RHEA-COMP:10208"/>
        <dbReference type="ChEBI" id="CHEBI:15377"/>
        <dbReference type="ChEBI" id="CHEBI:28938"/>
        <dbReference type="ChEBI" id="CHEBI:29973"/>
        <dbReference type="ChEBI" id="CHEBI:30011"/>
        <dbReference type="EC" id="3.5.1.44"/>
    </reaction>
</comment>
<dbReference type="SMART" id="SM00448">
    <property type="entry name" value="REC"/>
    <property type="match status" value="1"/>
</dbReference>
<evidence type="ECO:0000256" key="1">
    <source>
        <dbReference type="ARBA" id="ARBA00022490"/>
    </source>
</evidence>
<dbReference type="PANTHER" id="PTHR42872">
    <property type="entry name" value="PROTEIN-GLUTAMATE METHYLESTERASE/PROTEIN-GLUTAMINE GLUTAMINASE"/>
    <property type="match status" value="1"/>
</dbReference>
<comment type="PTM">
    <text evidence="6">Phosphorylated by CheA. Phosphorylation of the N-terminal regulatory domain activates the methylesterase activity.</text>
</comment>
<dbReference type="Proteomes" id="UP000541770">
    <property type="component" value="Unassembled WGS sequence"/>
</dbReference>
<evidence type="ECO:0000256" key="2">
    <source>
        <dbReference type="ARBA" id="ARBA00022500"/>
    </source>
</evidence>
<dbReference type="GO" id="GO:0050568">
    <property type="term" value="F:protein-glutamine glutaminase activity"/>
    <property type="evidence" value="ECO:0007669"/>
    <property type="project" value="UniProtKB-UniRule"/>
</dbReference>
<proteinExistence type="inferred from homology"/>
<feature type="domain" description="CheB-type methylesterase" evidence="11">
    <location>
        <begin position="183"/>
        <end position="371"/>
    </location>
</feature>
<evidence type="ECO:0000256" key="5">
    <source>
        <dbReference type="ARBA" id="ARBA00048267"/>
    </source>
</evidence>
<dbReference type="InterPro" id="IPR000673">
    <property type="entry name" value="Sig_transdc_resp-reg_Me-estase"/>
</dbReference>
<evidence type="ECO:0000256" key="3">
    <source>
        <dbReference type="ARBA" id="ARBA00022553"/>
    </source>
</evidence>
<dbReference type="GO" id="GO:0000156">
    <property type="term" value="F:phosphorelay response regulator activity"/>
    <property type="evidence" value="ECO:0007669"/>
    <property type="project" value="InterPro"/>
</dbReference>
<dbReference type="FunFam" id="3.40.50.180:FF:000001">
    <property type="entry name" value="Protein-glutamate methylesterase/protein-glutamine glutaminase"/>
    <property type="match status" value="1"/>
</dbReference>
<evidence type="ECO:0000256" key="4">
    <source>
        <dbReference type="ARBA" id="ARBA00022801"/>
    </source>
</evidence>
<comment type="similarity">
    <text evidence="6">Belongs to the CheB family.</text>
</comment>
<dbReference type="CDD" id="cd17541">
    <property type="entry name" value="REC_CheB-like"/>
    <property type="match status" value="1"/>
</dbReference>
<feature type="modified residue" description="4-aspartylphosphate" evidence="6 8">
    <location>
        <position position="55"/>
    </location>
</feature>
<evidence type="ECO:0000256" key="7">
    <source>
        <dbReference type="PROSITE-ProRule" id="PRU00050"/>
    </source>
</evidence>
<dbReference type="PROSITE" id="PS50122">
    <property type="entry name" value="CHEB"/>
    <property type="match status" value="1"/>
</dbReference>
<dbReference type="InterPro" id="IPR011006">
    <property type="entry name" value="CheY-like_superfamily"/>
</dbReference>
<evidence type="ECO:0000259" key="11">
    <source>
        <dbReference type="PROSITE" id="PS50122"/>
    </source>
</evidence>
<dbReference type="EMBL" id="JACGDE010000010">
    <property type="protein sequence ID" value="MBA6066163.1"/>
    <property type="molecule type" value="Genomic_DNA"/>
</dbReference>
<gene>
    <name evidence="6" type="primary">cheB</name>
    <name evidence="12" type="ORF">H4C75_15540</name>
</gene>
<dbReference type="HAMAP" id="MF_00099">
    <property type="entry name" value="CheB_chemtxs"/>
    <property type="match status" value="1"/>
</dbReference>
<dbReference type="EC" id="3.1.1.61" evidence="6"/>
<evidence type="ECO:0000313" key="13">
    <source>
        <dbReference type="Proteomes" id="UP000541770"/>
    </source>
</evidence>
<protein>
    <recommendedName>
        <fullName evidence="6">Protein-glutamate methylesterase/protein-glutamine glutaminase</fullName>
        <ecNumber evidence="6">3.1.1.61</ecNumber>
        <ecNumber evidence="6">3.5.1.44</ecNumber>
    </recommendedName>
</protein>
<comment type="catalytic activity">
    <reaction evidence="5 6">
        <text>[protein]-L-glutamate 5-O-methyl ester + H2O = L-glutamyl-[protein] + methanol + H(+)</text>
        <dbReference type="Rhea" id="RHEA:23236"/>
        <dbReference type="Rhea" id="RHEA-COMP:10208"/>
        <dbReference type="Rhea" id="RHEA-COMP:10311"/>
        <dbReference type="ChEBI" id="CHEBI:15377"/>
        <dbReference type="ChEBI" id="CHEBI:15378"/>
        <dbReference type="ChEBI" id="CHEBI:17790"/>
        <dbReference type="ChEBI" id="CHEBI:29973"/>
        <dbReference type="ChEBI" id="CHEBI:82795"/>
        <dbReference type="EC" id="3.1.1.61"/>
    </reaction>
</comment>
<name>A0A7W2JW34_9PSED</name>
<comment type="caution">
    <text evidence="12">The sequence shown here is derived from an EMBL/GenBank/DDBJ whole genome shotgun (WGS) entry which is preliminary data.</text>
</comment>
<feature type="active site" evidence="6 7">
    <location>
        <position position="198"/>
    </location>
</feature>
<dbReference type="FunFam" id="3.40.50.2300:FF:000077">
    <property type="entry name" value="Chemotaxis response regulator"/>
    <property type="match status" value="1"/>
</dbReference>
<dbReference type="PIRSF" id="PIRSF000876">
    <property type="entry name" value="RR_chemtxs_CheB"/>
    <property type="match status" value="1"/>
</dbReference>
<dbReference type="RefSeq" id="WP_069017532.1">
    <property type="nucleotide sequence ID" value="NZ_BQIL01000042.1"/>
</dbReference>
<dbReference type="Gene3D" id="3.40.50.180">
    <property type="entry name" value="Methylesterase CheB, C-terminal domain"/>
    <property type="match status" value="1"/>
</dbReference>
<dbReference type="Pfam" id="PF01339">
    <property type="entry name" value="CheB_methylest"/>
    <property type="match status" value="1"/>
</dbReference>
<dbReference type="NCBIfam" id="NF001965">
    <property type="entry name" value="PRK00742.1"/>
    <property type="match status" value="1"/>
</dbReference>
<evidence type="ECO:0000256" key="8">
    <source>
        <dbReference type="PROSITE-ProRule" id="PRU00169"/>
    </source>
</evidence>
<evidence type="ECO:0000256" key="6">
    <source>
        <dbReference type="HAMAP-Rule" id="MF_00099"/>
    </source>
</evidence>
<accession>A0A7W2JW34</accession>
<feature type="active site" evidence="6 7">
    <location>
        <position position="318"/>
    </location>
</feature>
<dbReference type="PANTHER" id="PTHR42872:SF3">
    <property type="entry name" value="PROTEIN-GLUTAMATE METHYLESTERASE_PROTEIN-GLUTAMINE GLUTAMINASE 1"/>
    <property type="match status" value="1"/>
</dbReference>